<feature type="transmembrane region" description="Helical" evidence="6">
    <location>
        <begin position="191"/>
        <end position="209"/>
    </location>
</feature>
<evidence type="ECO:0000256" key="4">
    <source>
        <dbReference type="ARBA" id="ARBA00022989"/>
    </source>
</evidence>
<reference evidence="8 9" key="1">
    <citation type="journal article" date="2012" name="J. Bacteriol.">
        <title>Genome sequence of a novel nicotine-degrading strain, Pseudomonas geniculata N1.</title>
        <authorList>
            <person name="Tang H."/>
            <person name="Yu H."/>
            <person name="Tai C."/>
            <person name="Huang K."/>
            <person name="Liu Y."/>
            <person name="Wang L."/>
            <person name="Yao Y."/>
            <person name="Wu G."/>
            <person name="Xu P."/>
        </authorList>
    </citation>
    <scope>NUCLEOTIDE SEQUENCE [LARGE SCALE GENOMIC DNA]</scope>
    <source>
        <strain evidence="8 9">N1</strain>
    </source>
</reference>
<keyword evidence="2" id="KW-1003">Cell membrane</keyword>
<organism evidence="8 9">
    <name type="scientific">Stenotrophomonas geniculata N1</name>
    <dbReference type="NCBI Taxonomy" id="1167641"/>
    <lineage>
        <taxon>Bacteria</taxon>
        <taxon>Pseudomonadati</taxon>
        <taxon>Pseudomonadota</taxon>
        <taxon>Gammaproteobacteria</taxon>
        <taxon>Lysobacterales</taxon>
        <taxon>Lysobacteraceae</taxon>
        <taxon>Stenotrophomonas</taxon>
    </lineage>
</organism>
<evidence type="ECO:0000256" key="6">
    <source>
        <dbReference type="SAM" id="Phobius"/>
    </source>
</evidence>
<dbReference type="AlphaFoldDB" id="A0A0L8ADM8"/>
<feature type="domain" description="MASE1" evidence="7">
    <location>
        <begin position="19"/>
        <end position="289"/>
    </location>
</feature>
<name>A0A0L8ADM8_9GAMM</name>
<comment type="subcellular location">
    <subcellularLocation>
        <location evidence="1">Cell membrane</location>
        <topology evidence="1">Multi-pass membrane protein</topology>
    </subcellularLocation>
</comment>
<gene>
    <name evidence="8" type="ORF">W7K_04110</name>
</gene>
<comment type="caution">
    <text evidence="8">The sequence shown here is derived from an EMBL/GenBank/DDBJ whole genome shotgun (WGS) entry which is preliminary data.</text>
</comment>
<sequence>MRLKWLRNGFELSFRIRPAGLALAVLYAVACWATWHLSVDQFFLPAGIRVAALLLTPKRMWAYLVLGEYAYFAHMRYPMIEDYGMAWVIFGSACLIPAVALIVHLHHKLIASTTESWLLSIAASAALVATSLKLGLIHMLWPAPPSMPFYTNAMLYVLSDYIAILTVAPLALLWIRRHSGYDWTTWRRRPTIAALTSLGMLGALLLQIGTEDHSARATLQLLLVLPVIALTCMHGWRGAAVGVPLMNIILSQTMPTTGLPGSFDETTFFTQQIIAITSTALIALGPRITHHYNQRTPVAMSASRVNALSRSAHLANEQDLRERALGLRQIADDIEEALGETVQQLKADGHEVPASDLLRTFSQRSRRFRELTSMVYPTELEHAGLYVALRAGGLSETWNASHRIVRPILGGDPCQLSMGLQLAAYRTFAEAVSLFLKGETGQIQISARCGRYRGMHGIVLRVALLDRHRALASRTMESAIDRLSARVHAYSGRVQCRGHRITMVLLDTAGESERGTLPYKRNDICETPARQ</sequence>
<keyword evidence="4 6" id="KW-1133">Transmembrane helix</keyword>
<evidence type="ECO:0000313" key="9">
    <source>
        <dbReference type="Proteomes" id="UP000036890"/>
    </source>
</evidence>
<protein>
    <submittedName>
        <fullName evidence="8">Membrane protein</fullName>
    </submittedName>
</protein>
<dbReference type="RefSeq" id="WP_032952734.1">
    <property type="nucleotide sequence ID" value="NZ_AJLO02000010.1"/>
</dbReference>
<feature type="transmembrane region" description="Helical" evidence="6">
    <location>
        <begin position="20"/>
        <end position="39"/>
    </location>
</feature>
<evidence type="ECO:0000256" key="2">
    <source>
        <dbReference type="ARBA" id="ARBA00022475"/>
    </source>
</evidence>
<dbReference type="Proteomes" id="UP000036890">
    <property type="component" value="Unassembled WGS sequence"/>
</dbReference>
<feature type="transmembrane region" description="Helical" evidence="6">
    <location>
        <begin position="153"/>
        <end position="175"/>
    </location>
</feature>
<proteinExistence type="predicted"/>
<accession>A0A0L8ADM8</accession>
<dbReference type="EMBL" id="AJLO02000010">
    <property type="protein sequence ID" value="KOF00488.1"/>
    <property type="molecule type" value="Genomic_DNA"/>
</dbReference>
<dbReference type="Pfam" id="PF05231">
    <property type="entry name" value="MASE1"/>
    <property type="match status" value="1"/>
</dbReference>
<feature type="transmembrane region" description="Helical" evidence="6">
    <location>
        <begin position="83"/>
        <end position="105"/>
    </location>
</feature>
<keyword evidence="3 6" id="KW-0812">Transmembrane</keyword>
<evidence type="ECO:0000256" key="3">
    <source>
        <dbReference type="ARBA" id="ARBA00022692"/>
    </source>
</evidence>
<dbReference type="OrthoDB" id="6876341at2"/>
<evidence type="ECO:0000256" key="1">
    <source>
        <dbReference type="ARBA" id="ARBA00004651"/>
    </source>
</evidence>
<feature type="transmembrane region" description="Helical" evidence="6">
    <location>
        <begin position="117"/>
        <end position="141"/>
    </location>
</feature>
<evidence type="ECO:0000256" key="5">
    <source>
        <dbReference type="ARBA" id="ARBA00023136"/>
    </source>
</evidence>
<dbReference type="GO" id="GO:0005886">
    <property type="term" value="C:plasma membrane"/>
    <property type="evidence" value="ECO:0007669"/>
    <property type="project" value="UniProtKB-SubCell"/>
</dbReference>
<evidence type="ECO:0000313" key="8">
    <source>
        <dbReference type="EMBL" id="KOF00488.1"/>
    </source>
</evidence>
<evidence type="ECO:0000259" key="7">
    <source>
        <dbReference type="Pfam" id="PF05231"/>
    </source>
</evidence>
<dbReference type="InterPro" id="IPR007895">
    <property type="entry name" value="MASE1"/>
</dbReference>
<keyword evidence="5 6" id="KW-0472">Membrane</keyword>